<evidence type="ECO:0000313" key="3">
    <source>
        <dbReference type="Proteomes" id="UP001219934"/>
    </source>
</evidence>
<protein>
    <submittedName>
        <fullName evidence="2">Uncharacterized protein</fullName>
    </submittedName>
</protein>
<proteinExistence type="predicted"/>
<gene>
    <name evidence="2" type="ORF">JOQ06_016312</name>
</gene>
<accession>A0AAD6API0</accession>
<feature type="compositionally biased region" description="Low complexity" evidence="1">
    <location>
        <begin position="9"/>
        <end position="33"/>
    </location>
</feature>
<dbReference type="AlphaFoldDB" id="A0AAD6API0"/>
<organism evidence="2 3">
    <name type="scientific">Pogonophryne albipinna</name>
    <dbReference type="NCBI Taxonomy" id="1090488"/>
    <lineage>
        <taxon>Eukaryota</taxon>
        <taxon>Metazoa</taxon>
        <taxon>Chordata</taxon>
        <taxon>Craniata</taxon>
        <taxon>Vertebrata</taxon>
        <taxon>Euteleostomi</taxon>
        <taxon>Actinopterygii</taxon>
        <taxon>Neopterygii</taxon>
        <taxon>Teleostei</taxon>
        <taxon>Neoteleostei</taxon>
        <taxon>Acanthomorphata</taxon>
        <taxon>Eupercaria</taxon>
        <taxon>Perciformes</taxon>
        <taxon>Notothenioidei</taxon>
        <taxon>Pogonophryne</taxon>
    </lineage>
</organism>
<feature type="non-terminal residue" evidence="2">
    <location>
        <position position="1"/>
    </location>
</feature>
<dbReference type="EMBL" id="JAPTMU010000018">
    <property type="protein sequence ID" value="KAJ4928521.1"/>
    <property type="molecule type" value="Genomic_DNA"/>
</dbReference>
<reference evidence="2" key="1">
    <citation type="submission" date="2022-11" db="EMBL/GenBank/DDBJ databases">
        <title>Chromosome-level genome of Pogonophryne albipinna.</title>
        <authorList>
            <person name="Jo E."/>
        </authorList>
    </citation>
    <scope>NUCLEOTIDE SEQUENCE</scope>
    <source>
        <strain evidence="2">SGF0006</strain>
        <tissue evidence="2">Muscle</tissue>
    </source>
</reference>
<comment type="caution">
    <text evidence="2">The sequence shown here is derived from an EMBL/GenBank/DDBJ whole genome shotgun (WGS) entry which is preliminary data.</text>
</comment>
<feature type="non-terminal residue" evidence="2">
    <location>
        <position position="119"/>
    </location>
</feature>
<dbReference type="Proteomes" id="UP001219934">
    <property type="component" value="Unassembled WGS sequence"/>
</dbReference>
<sequence length="119" mass="12564">RSSGTLPPVGGAQQSQVAVGGTAEEEGAATGQQSASVCPKTGWKKRGQVKSKWFLPVAAALESSSHTGRLACSNLRQTLSPDHLEVISPAEPVKAQSRSYVYNSLSPSHIPLVSQLQRR</sequence>
<feature type="region of interest" description="Disordered" evidence="1">
    <location>
        <begin position="1"/>
        <end position="43"/>
    </location>
</feature>
<evidence type="ECO:0000256" key="1">
    <source>
        <dbReference type="SAM" id="MobiDB-lite"/>
    </source>
</evidence>
<name>A0AAD6API0_9TELE</name>
<evidence type="ECO:0000313" key="2">
    <source>
        <dbReference type="EMBL" id="KAJ4928521.1"/>
    </source>
</evidence>
<keyword evidence="3" id="KW-1185">Reference proteome</keyword>